<feature type="compositionally biased region" description="Pro residues" evidence="1">
    <location>
        <begin position="34"/>
        <end position="45"/>
    </location>
</feature>
<evidence type="ECO:0000256" key="1">
    <source>
        <dbReference type="SAM" id="MobiDB-lite"/>
    </source>
</evidence>
<feature type="compositionally biased region" description="Polar residues" evidence="1">
    <location>
        <begin position="82"/>
        <end position="92"/>
    </location>
</feature>
<dbReference type="AlphaFoldDB" id="A0A9P8I5A2"/>
<evidence type="ECO:0000313" key="3">
    <source>
        <dbReference type="Proteomes" id="UP000750711"/>
    </source>
</evidence>
<sequence>MSGVTYQTPDLASVLRTLASLAPPQQPPQTGQQPPAPPLAVPEGPPTSQQEESELEEGEYEPPDSLSEIPTSPTSSLTNTSEANSATSGQQSRDPRLHPVDAVPRPPPTKKAVDGPPPIDATSITDWSAGLKCVMKTVAQSDAIMARIKKTPEQDAQELRTYETKVYKASVEMAKAMSSELKSLGVPFFGTRSTLVRGKYSGSTAGDPVGGKGAAEGIDGKVSEQELIILQKRMLELLEDLCR</sequence>
<dbReference type="InterPro" id="IPR018858">
    <property type="entry name" value="DUF2458"/>
</dbReference>
<dbReference type="Proteomes" id="UP000750711">
    <property type="component" value="Unassembled WGS sequence"/>
</dbReference>
<protein>
    <submittedName>
        <fullName evidence="2">Uncharacterized protein</fullName>
    </submittedName>
</protein>
<feature type="region of interest" description="Disordered" evidence="1">
    <location>
        <begin position="17"/>
        <end position="121"/>
    </location>
</feature>
<evidence type="ECO:0000313" key="2">
    <source>
        <dbReference type="EMBL" id="KAH0548262.1"/>
    </source>
</evidence>
<organism evidence="2 3">
    <name type="scientific">Trichoglossum hirsutum</name>
    <dbReference type="NCBI Taxonomy" id="265104"/>
    <lineage>
        <taxon>Eukaryota</taxon>
        <taxon>Fungi</taxon>
        <taxon>Dikarya</taxon>
        <taxon>Ascomycota</taxon>
        <taxon>Pezizomycotina</taxon>
        <taxon>Geoglossomycetes</taxon>
        <taxon>Geoglossales</taxon>
        <taxon>Geoglossaceae</taxon>
        <taxon>Trichoglossum</taxon>
    </lineage>
</organism>
<dbReference type="EMBL" id="JAGHQM010002686">
    <property type="protein sequence ID" value="KAH0548262.1"/>
    <property type="molecule type" value="Genomic_DNA"/>
</dbReference>
<proteinExistence type="predicted"/>
<feature type="compositionally biased region" description="Low complexity" evidence="1">
    <location>
        <begin position="70"/>
        <end position="81"/>
    </location>
</feature>
<feature type="compositionally biased region" description="Pro residues" evidence="1">
    <location>
        <begin position="104"/>
        <end position="119"/>
    </location>
</feature>
<keyword evidence="3" id="KW-1185">Reference proteome</keyword>
<dbReference type="Pfam" id="PF10454">
    <property type="entry name" value="DUF2458"/>
    <property type="match status" value="1"/>
</dbReference>
<comment type="caution">
    <text evidence="2">The sequence shown here is derived from an EMBL/GenBank/DDBJ whole genome shotgun (WGS) entry which is preliminary data.</text>
</comment>
<feature type="compositionally biased region" description="Acidic residues" evidence="1">
    <location>
        <begin position="51"/>
        <end position="62"/>
    </location>
</feature>
<name>A0A9P8I5A2_9PEZI</name>
<accession>A0A9P8I5A2</accession>
<reference evidence="2" key="1">
    <citation type="submission" date="2021-03" db="EMBL/GenBank/DDBJ databases">
        <title>Comparative genomics and phylogenomic investigation of the class Geoglossomycetes provide insights into ecological specialization and systematics.</title>
        <authorList>
            <person name="Melie T."/>
            <person name="Pirro S."/>
            <person name="Miller A.N."/>
            <person name="Quandt A."/>
        </authorList>
    </citation>
    <scope>NUCLEOTIDE SEQUENCE</scope>
    <source>
        <strain evidence="2">CAQ_001_2017</strain>
    </source>
</reference>
<gene>
    <name evidence="2" type="ORF">GP486_008032</name>
</gene>